<keyword evidence="1" id="KW-0472">Membrane</keyword>
<feature type="transmembrane region" description="Helical" evidence="1">
    <location>
        <begin position="67"/>
        <end position="86"/>
    </location>
</feature>
<protein>
    <submittedName>
        <fullName evidence="2">Uncharacterized protein</fullName>
    </submittedName>
</protein>
<keyword evidence="1" id="KW-0812">Transmembrane</keyword>
<evidence type="ECO:0000256" key="1">
    <source>
        <dbReference type="SAM" id="Phobius"/>
    </source>
</evidence>
<proteinExistence type="predicted"/>
<sequence>MLVLQLFNCTLWWVETPIIFRVILKEAHFPGTTNFQWFGFVLSECFFISRVWILSRKNWYMIIPPDSVSMSVLALIGLAVIPPLTLSSSRSGFASTESLINKIMIGTLHRGGFNLAFGTTGILMSWLSPKTMLAELAGLPASQGEVTIQQSLIKDELLMDYFSFNHLSSGSTLIP</sequence>
<dbReference type="AlphaFoldDB" id="A0A4S8L0V0"/>
<evidence type="ECO:0000313" key="3">
    <source>
        <dbReference type="Proteomes" id="UP000297245"/>
    </source>
</evidence>
<accession>A0A4S8L0V0</accession>
<name>A0A4S8L0V0_DENBC</name>
<dbReference type="EMBL" id="ML179769">
    <property type="protein sequence ID" value="THU81930.1"/>
    <property type="molecule type" value="Genomic_DNA"/>
</dbReference>
<reference evidence="2 3" key="1">
    <citation type="journal article" date="2019" name="Nat. Ecol. Evol.">
        <title>Megaphylogeny resolves global patterns of mushroom evolution.</title>
        <authorList>
            <person name="Varga T."/>
            <person name="Krizsan K."/>
            <person name="Foldi C."/>
            <person name="Dima B."/>
            <person name="Sanchez-Garcia M."/>
            <person name="Sanchez-Ramirez S."/>
            <person name="Szollosi G.J."/>
            <person name="Szarkandi J.G."/>
            <person name="Papp V."/>
            <person name="Albert L."/>
            <person name="Andreopoulos W."/>
            <person name="Angelini C."/>
            <person name="Antonin V."/>
            <person name="Barry K.W."/>
            <person name="Bougher N.L."/>
            <person name="Buchanan P."/>
            <person name="Buyck B."/>
            <person name="Bense V."/>
            <person name="Catcheside P."/>
            <person name="Chovatia M."/>
            <person name="Cooper J."/>
            <person name="Damon W."/>
            <person name="Desjardin D."/>
            <person name="Finy P."/>
            <person name="Geml J."/>
            <person name="Haridas S."/>
            <person name="Hughes K."/>
            <person name="Justo A."/>
            <person name="Karasinski D."/>
            <person name="Kautmanova I."/>
            <person name="Kiss B."/>
            <person name="Kocsube S."/>
            <person name="Kotiranta H."/>
            <person name="LaButti K.M."/>
            <person name="Lechner B.E."/>
            <person name="Liimatainen K."/>
            <person name="Lipzen A."/>
            <person name="Lukacs Z."/>
            <person name="Mihaltcheva S."/>
            <person name="Morgado L.N."/>
            <person name="Niskanen T."/>
            <person name="Noordeloos M.E."/>
            <person name="Ohm R.A."/>
            <person name="Ortiz-Santana B."/>
            <person name="Ovrebo C."/>
            <person name="Racz N."/>
            <person name="Riley R."/>
            <person name="Savchenko A."/>
            <person name="Shiryaev A."/>
            <person name="Soop K."/>
            <person name="Spirin V."/>
            <person name="Szebenyi C."/>
            <person name="Tomsovsky M."/>
            <person name="Tulloss R.E."/>
            <person name="Uehling J."/>
            <person name="Grigoriev I.V."/>
            <person name="Vagvolgyi C."/>
            <person name="Papp T."/>
            <person name="Martin F.M."/>
            <person name="Miettinen O."/>
            <person name="Hibbett D.S."/>
            <person name="Nagy L.G."/>
        </authorList>
    </citation>
    <scope>NUCLEOTIDE SEQUENCE [LARGE SCALE GENOMIC DNA]</scope>
    <source>
        <strain evidence="2 3">CBS 962.96</strain>
    </source>
</reference>
<gene>
    <name evidence="2" type="ORF">K435DRAFT_808677</name>
</gene>
<organism evidence="2 3">
    <name type="scientific">Dendrothele bispora (strain CBS 962.96)</name>
    <dbReference type="NCBI Taxonomy" id="1314807"/>
    <lineage>
        <taxon>Eukaryota</taxon>
        <taxon>Fungi</taxon>
        <taxon>Dikarya</taxon>
        <taxon>Basidiomycota</taxon>
        <taxon>Agaricomycotina</taxon>
        <taxon>Agaricomycetes</taxon>
        <taxon>Agaricomycetidae</taxon>
        <taxon>Agaricales</taxon>
        <taxon>Agaricales incertae sedis</taxon>
        <taxon>Dendrothele</taxon>
    </lineage>
</organism>
<evidence type="ECO:0000313" key="2">
    <source>
        <dbReference type="EMBL" id="THU81930.1"/>
    </source>
</evidence>
<dbReference type="Proteomes" id="UP000297245">
    <property type="component" value="Unassembled WGS sequence"/>
</dbReference>
<keyword evidence="1" id="KW-1133">Transmembrane helix</keyword>
<feature type="transmembrane region" description="Helical" evidence="1">
    <location>
        <begin position="35"/>
        <end position="55"/>
    </location>
</feature>
<keyword evidence="3" id="KW-1185">Reference proteome</keyword>